<evidence type="ECO:0000256" key="4">
    <source>
        <dbReference type="ARBA" id="ARBA00022989"/>
    </source>
</evidence>
<keyword evidence="3 6" id="KW-0812">Transmembrane</keyword>
<evidence type="ECO:0000256" key="6">
    <source>
        <dbReference type="SAM" id="Phobius"/>
    </source>
</evidence>
<evidence type="ECO:0000256" key="3">
    <source>
        <dbReference type="ARBA" id="ARBA00022692"/>
    </source>
</evidence>
<dbReference type="CDD" id="cd17385">
    <property type="entry name" value="MFS_SLC18B1"/>
    <property type="match status" value="1"/>
</dbReference>
<dbReference type="InterPro" id="IPR011701">
    <property type="entry name" value="MFS"/>
</dbReference>
<keyword evidence="2" id="KW-0813">Transport</keyword>
<dbReference type="SUPFAM" id="SSF103473">
    <property type="entry name" value="MFS general substrate transporter"/>
    <property type="match status" value="1"/>
</dbReference>
<dbReference type="InterPro" id="IPR036259">
    <property type="entry name" value="MFS_trans_sf"/>
</dbReference>
<sequence length="640" mass="69898">MGQFTRRQWLTLIVISIADFCNAICVSLQAPFYPAEAERKGATATEYGLVFGIFELVVFIISPFYGQRINQIGPKLMFNGGILTTGTCAIFFGFLDRVDGRYPFIILSFVIRIIEALGNAAFLTASFAIIAKEFPDNVATTFASLETFFGLGLIVGPTVGGALYQIGGYTTPFAVLGFALFMAAVITAFVLPVKNNTEETSHNMEGKYMKVLRIPGVMVASASIIATSMSIGFLQATLEPHLRKFELSPVVLGIMFVINGGTYAVTAPAWGWLCDKHARPKVATVAGCVLTVIGFGLIGPAPFIPSGTMLWVTISGLIIHGLGMSAQLVASFTDALRTAVDHGFPNNLETYGLISGLWTSTFALGAFIGPSIAGILFDNIGFRNASMFICALHLIVGVVACVFLCCYERKGPKLYTELGITENLRSSITDSGRSHSMSMSGRTSAARMAAVQSMPVDRPSFMNSLIACNSYSNRANAWSRTSCSGRFGYGSIEHNNKRQTFERTTPDSKSRVVRAATPAKLFSPICKQKTALPSSYLKMRCCTSPTYNIRRCCGQFFNRRAARKSTTSCTTATRQHVTKNIHYQSHLDTNHLSHIQNSYDICFGIYHNCVTDLFYTHQRKYQHLQAQGSMMNFPDGSMVS</sequence>
<feature type="transmembrane region" description="Helical" evidence="6">
    <location>
        <begin position="250"/>
        <end position="270"/>
    </location>
</feature>
<proteinExistence type="predicted"/>
<evidence type="ECO:0000256" key="7">
    <source>
        <dbReference type="SAM" id="SignalP"/>
    </source>
</evidence>
<dbReference type="GO" id="GO:0016020">
    <property type="term" value="C:membrane"/>
    <property type="evidence" value="ECO:0007669"/>
    <property type="project" value="UniProtKB-SubCell"/>
</dbReference>
<dbReference type="PROSITE" id="PS50850">
    <property type="entry name" value="MFS"/>
    <property type="match status" value="1"/>
</dbReference>
<keyword evidence="5 6" id="KW-0472">Membrane</keyword>
<feature type="chain" id="PRO_5044869417" description="Major facilitator superfamily (MFS) profile domain-containing protein" evidence="7">
    <location>
        <begin position="24"/>
        <end position="640"/>
    </location>
</feature>
<feature type="transmembrane region" description="Helical" evidence="6">
    <location>
        <begin position="101"/>
        <end position="130"/>
    </location>
</feature>
<evidence type="ECO:0000313" key="10">
    <source>
        <dbReference type="Proteomes" id="UP001627154"/>
    </source>
</evidence>
<feature type="domain" description="Major facilitator superfamily (MFS) profile" evidence="8">
    <location>
        <begin position="11"/>
        <end position="409"/>
    </location>
</feature>
<dbReference type="AlphaFoldDB" id="A0ABD2WP28"/>
<protein>
    <recommendedName>
        <fullName evidence="8">Major facilitator superfamily (MFS) profile domain-containing protein</fullName>
    </recommendedName>
</protein>
<accession>A0ABD2WP28</accession>
<dbReference type="EMBL" id="JBJJXI010000088">
    <property type="protein sequence ID" value="KAL3394686.1"/>
    <property type="molecule type" value="Genomic_DNA"/>
</dbReference>
<dbReference type="PANTHER" id="PTHR23506">
    <property type="entry name" value="GH10249P"/>
    <property type="match status" value="1"/>
</dbReference>
<feature type="transmembrane region" description="Helical" evidence="6">
    <location>
        <begin position="142"/>
        <end position="167"/>
    </location>
</feature>
<evidence type="ECO:0000259" key="8">
    <source>
        <dbReference type="PROSITE" id="PS50850"/>
    </source>
</evidence>
<dbReference type="Proteomes" id="UP001627154">
    <property type="component" value="Unassembled WGS sequence"/>
</dbReference>
<feature type="transmembrane region" description="Helical" evidence="6">
    <location>
        <begin position="351"/>
        <end position="373"/>
    </location>
</feature>
<keyword evidence="7" id="KW-0732">Signal</keyword>
<feature type="transmembrane region" description="Helical" evidence="6">
    <location>
        <begin position="47"/>
        <end position="65"/>
    </location>
</feature>
<dbReference type="Pfam" id="PF07690">
    <property type="entry name" value="MFS_1"/>
    <property type="match status" value="1"/>
</dbReference>
<name>A0ABD2WP28_9HYME</name>
<dbReference type="PANTHER" id="PTHR23506:SF26">
    <property type="entry name" value="MFS-TYPE TRANSPORTER SLC18B1"/>
    <property type="match status" value="1"/>
</dbReference>
<dbReference type="InterPro" id="IPR050930">
    <property type="entry name" value="MFS_Vesicular_Transporter"/>
</dbReference>
<reference evidence="9 10" key="1">
    <citation type="journal article" date="2024" name="bioRxiv">
        <title>A reference genome for Trichogramma kaykai: A tiny desert-dwelling parasitoid wasp with competing sex-ratio distorters.</title>
        <authorList>
            <person name="Culotta J."/>
            <person name="Lindsey A.R."/>
        </authorList>
    </citation>
    <scope>NUCLEOTIDE SEQUENCE [LARGE SCALE GENOMIC DNA]</scope>
    <source>
        <strain evidence="9 10">KSX58</strain>
    </source>
</reference>
<feature type="transmembrane region" description="Helical" evidence="6">
    <location>
        <begin position="309"/>
        <end position="330"/>
    </location>
</feature>
<dbReference type="InterPro" id="IPR020846">
    <property type="entry name" value="MFS_dom"/>
</dbReference>
<gene>
    <name evidence="9" type="ORF">TKK_010981</name>
</gene>
<evidence type="ECO:0000313" key="9">
    <source>
        <dbReference type="EMBL" id="KAL3394686.1"/>
    </source>
</evidence>
<keyword evidence="10" id="KW-1185">Reference proteome</keyword>
<organism evidence="9 10">
    <name type="scientific">Trichogramma kaykai</name>
    <dbReference type="NCBI Taxonomy" id="54128"/>
    <lineage>
        <taxon>Eukaryota</taxon>
        <taxon>Metazoa</taxon>
        <taxon>Ecdysozoa</taxon>
        <taxon>Arthropoda</taxon>
        <taxon>Hexapoda</taxon>
        <taxon>Insecta</taxon>
        <taxon>Pterygota</taxon>
        <taxon>Neoptera</taxon>
        <taxon>Endopterygota</taxon>
        <taxon>Hymenoptera</taxon>
        <taxon>Apocrita</taxon>
        <taxon>Proctotrupomorpha</taxon>
        <taxon>Chalcidoidea</taxon>
        <taxon>Trichogrammatidae</taxon>
        <taxon>Trichogramma</taxon>
    </lineage>
</organism>
<comment type="subcellular location">
    <subcellularLocation>
        <location evidence="1">Membrane</location>
        <topology evidence="1">Multi-pass membrane protein</topology>
    </subcellularLocation>
</comment>
<evidence type="ECO:0000256" key="2">
    <source>
        <dbReference type="ARBA" id="ARBA00022448"/>
    </source>
</evidence>
<comment type="caution">
    <text evidence="9">The sequence shown here is derived from an EMBL/GenBank/DDBJ whole genome shotgun (WGS) entry which is preliminary data.</text>
</comment>
<feature type="transmembrane region" description="Helical" evidence="6">
    <location>
        <begin position="77"/>
        <end position="95"/>
    </location>
</feature>
<evidence type="ECO:0000256" key="1">
    <source>
        <dbReference type="ARBA" id="ARBA00004141"/>
    </source>
</evidence>
<feature type="transmembrane region" description="Helical" evidence="6">
    <location>
        <begin position="214"/>
        <end position="238"/>
    </location>
</feature>
<evidence type="ECO:0000256" key="5">
    <source>
        <dbReference type="ARBA" id="ARBA00023136"/>
    </source>
</evidence>
<feature type="transmembrane region" description="Helical" evidence="6">
    <location>
        <begin position="385"/>
        <end position="407"/>
    </location>
</feature>
<feature type="signal peptide" evidence="7">
    <location>
        <begin position="1"/>
        <end position="23"/>
    </location>
</feature>
<feature type="transmembrane region" description="Helical" evidence="6">
    <location>
        <begin position="173"/>
        <end position="193"/>
    </location>
</feature>
<feature type="transmembrane region" description="Helical" evidence="6">
    <location>
        <begin position="282"/>
        <end position="303"/>
    </location>
</feature>
<keyword evidence="4 6" id="KW-1133">Transmembrane helix</keyword>
<dbReference type="Gene3D" id="1.20.1250.20">
    <property type="entry name" value="MFS general substrate transporter like domains"/>
    <property type="match status" value="2"/>
</dbReference>